<dbReference type="PANTHER" id="PTHR11550">
    <property type="entry name" value="CTP SYNTHASE"/>
    <property type="match status" value="1"/>
</dbReference>
<accession>A0A8H5B8Z5</accession>
<keyword evidence="7 9" id="KW-0665">Pyrimidine biosynthesis</keyword>
<dbReference type="GO" id="GO:0005737">
    <property type="term" value="C:cytoplasm"/>
    <property type="evidence" value="ECO:0007669"/>
    <property type="project" value="TreeGrafter"/>
</dbReference>
<dbReference type="InterPro" id="IPR029062">
    <property type="entry name" value="Class_I_gatase-like"/>
</dbReference>
<dbReference type="GO" id="GO:0003883">
    <property type="term" value="F:CTP synthase activity"/>
    <property type="evidence" value="ECO:0007669"/>
    <property type="project" value="UniProtKB-UniRule"/>
</dbReference>
<dbReference type="Gene3D" id="3.40.50.300">
    <property type="entry name" value="P-loop containing nucleotide triphosphate hydrolases"/>
    <property type="match status" value="1"/>
</dbReference>
<dbReference type="NCBIfam" id="NF003792">
    <property type="entry name" value="PRK05380.1"/>
    <property type="match status" value="1"/>
</dbReference>
<keyword evidence="6 9" id="KW-0315">Glutamine amidotransferase</keyword>
<dbReference type="UniPathway" id="UPA00159">
    <property type="reaction ID" value="UER00277"/>
</dbReference>
<dbReference type="CDD" id="cd03113">
    <property type="entry name" value="CTPS_N"/>
    <property type="match status" value="1"/>
</dbReference>
<keyword evidence="13" id="KW-1185">Reference proteome</keyword>
<dbReference type="GO" id="GO:0044210">
    <property type="term" value="P:'de novo' CTP biosynthetic process"/>
    <property type="evidence" value="ECO:0007669"/>
    <property type="project" value="UniProtKB-UniRule"/>
</dbReference>
<evidence type="ECO:0000256" key="1">
    <source>
        <dbReference type="ARBA" id="ARBA00005171"/>
    </source>
</evidence>
<evidence type="ECO:0000256" key="8">
    <source>
        <dbReference type="ARBA" id="ARBA00047781"/>
    </source>
</evidence>
<comment type="pathway">
    <text evidence="1 9">Pyrimidine metabolism; CTP biosynthesis via de novo pathway; CTP from UDP: step 2/2.</text>
</comment>
<name>A0A8H5B8Z5_9AGAR</name>
<evidence type="ECO:0000256" key="9">
    <source>
        <dbReference type="RuleBase" id="RU810713"/>
    </source>
</evidence>
<dbReference type="Proteomes" id="UP000567179">
    <property type="component" value="Unassembled WGS sequence"/>
</dbReference>
<dbReference type="InterPro" id="IPR027417">
    <property type="entry name" value="P-loop_NTPase"/>
</dbReference>
<keyword evidence="4 9" id="KW-0547">Nucleotide-binding</keyword>
<evidence type="ECO:0000256" key="3">
    <source>
        <dbReference type="ARBA" id="ARBA00022598"/>
    </source>
</evidence>
<evidence type="ECO:0000256" key="4">
    <source>
        <dbReference type="ARBA" id="ARBA00022741"/>
    </source>
</evidence>
<dbReference type="NCBIfam" id="TIGR00337">
    <property type="entry name" value="PyrG"/>
    <property type="match status" value="1"/>
</dbReference>
<evidence type="ECO:0000259" key="11">
    <source>
        <dbReference type="Pfam" id="PF06418"/>
    </source>
</evidence>
<dbReference type="InterPro" id="IPR004468">
    <property type="entry name" value="CTP_synthase"/>
</dbReference>
<keyword evidence="5 9" id="KW-0067">ATP-binding</keyword>
<dbReference type="EC" id="6.3.4.2" evidence="9"/>
<feature type="domain" description="CTP synthase N-terminal" evidence="11">
    <location>
        <begin position="3"/>
        <end position="273"/>
    </location>
</feature>
<reference evidence="12 13" key="1">
    <citation type="journal article" date="2020" name="ISME J.">
        <title>Uncovering the hidden diversity of litter-decomposition mechanisms in mushroom-forming fungi.</title>
        <authorList>
            <person name="Floudas D."/>
            <person name="Bentzer J."/>
            <person name="Ahren D."/>
            <person name="Johansson T."/>
            <person name="Persson P."/>
            <person name="Tunlid A."/>
        </authorList>
    </citation>
    <scope>NUCLEOTIDE SEQUENCE [LARGE SCALE GENOMIC DNA]</scope>
    <source>
        <strain evidence="12 13">CBS 101986</strain>
    </source>
</reference>
<evidence type="ECO:0000259" key="10">
    <source>
        <dbReference type="Pfam" id="PF00117"/>
    </source>
</evidence>
<dbReference type="CDD" id="cd01746">
    <property type="entry name" value="GATase1_CTP_Synthase"/>
    <property type="match status" value="1"/>
</dbReference>
<dbReference type="InterPro" id="IPR017926">
    <property type="entry name" value="GATASE"/>
</dbReference>
<comment type="catalytic activity">
    <reaction evidence="8 9">
        <text>UTP + L-glutamine + ATP + H2O = CTP + L-glutamate + ADP + phosphate + 2 H(+)</text>
        <dbReference type="Rhea" id="RHEA:26426"/>
        <dbReference type="ChEBI" id="CHEBI:15377"/>
        <dbReference type="ChEBI" id="CHEBI:15378"/>
        <dbReference type="ChEBI" id="CHEBI:29985"/>
        <dbReference type="ChEBI" id="CHEBI:30616"/>
        <dbReference type="ChEBI" id="CHEBI:37563"/>
        <dbReference type="ChEBI" id="CHEBI:43474"/>
        <dbReference type="ChEBI" id="CHEBI:46398"/>
        <dbReference type="ChEBI" id="CHEBI:58359"/>
        <dbReference type="ChEBI" id="CHEBI:456216"/>
        <dbReference type="EC" id="6.3.4.2"/>
    </reaction>
</comment>
<gene>
    <name evidence="12" type="ORF">D9619_010964</name>
</gene>
<dbReference type="Pfam" id="PF00117">
    <property type="entry name" value="GATase"/>
    <property type="match status" value="1"/>
</dbReference>
<dbReference type="OrthoDB" id="1739076at2759"/>
<dbReference type="Gene3D" id="3.40.50.880">
    <property type="match status" value="1"/>
</dbReference>
<dbReference type="PROSITE" id="PS51273">
    <property type="entry name" value="GATASE_TYPE_1"/>
    <property type="match status" value="1"/>
</dbReference>
<dbReference type="PANTHER" id="PTHR11550:SF0">
    <property type="entry name" value="CTP SYNTHASE-RELATED"/>
    <property type="match status" value="1"/>
</dbReference>
<dbReference type="GO" id="GO:0019856">
    <property type="term" value="P:pyrimidine nucleobase biosynthetic process"/>
    <property type="evidence" value="ECO:0007669"/>
    <property type="project" value="TreeGrafter"/>
</dbReference>
<dbReference type="InterPro" id="IPR033828">
    <property type="entry name" value="GATase1_CTP_Synthase"/>
</dbReference>
<proteinExistence type="inferred from homology"/>
<dbReference type="SUPFAM" id="SSF52317">
    <property type="entry name" value="Class I glutamine amidotransferase-like"/>
    <property type="match status" value="1"/>
</dbReference>
<dbReference type="FunFam" id="3.40.50.300:FF:000207">
    <property type="entry name" value="CTP synthase"/>
    <property type="match status" value="1"/>
</dbReference>
<protein>
    <recommendedName>
        <fullName evidence="9">CTP synthase</fullName>
        <ecNumber evidence="9">6.3.4.2</ecNumber>
    </recommendedName>
    <alternativeName>
        <fullName evidence="9">UTP--ammonia ligase</fullName>
    </alternativeName>
</protein>
<comment type="similarity">
    <text evidence="2 9">Belongs to the CTP synthase family.</text>
</comment>
<evidence type="ECO:0000256" key="6">
    <source>
        <dbReference type="ARBA" id="ARBA00022962"/>
    </source>
</evidence>
<comment type="caution">
    <text evidence="12">The sequence shown here is derived from an EMBL/GenBank/DDBJ whole genome shotgun (WGS) entry which is preliminary data.</text>
</comment>
<feature type="domain" description="Glutamine amidotransferase" evidence="10">
    <location>
        <begin position="343"/>
        <end position="580"/>
    </location>
</feature>
<dbReference type="FunFam" id="3.40.50.880:FF:000005">
    <property type="entry name" value="CTP synthase"/>
    <property type="match status" value="1"/>
</dbReference>
<evidence type="ECO:0000313" key="12">
    <source>
        <dbReference type="EMBL" id="KAF5318846.1"/>
    </source>
</evidence>
<organism evidence="12 13">
    <name type="scientific">Psilocybe cf. subviscida</name>
    <dbReference type="NCBI Taxonomy" id="2480587"/>
    <lineage>
        <taxon>Eukaryota</taxon>
        <taxon>Fungi</taxon>
        <taxon>Dikarya</taxon>
        <taxon>Basidiomycota</taxon>
        <taxon>Agaricomycotina</taxon>
        <taxon>Agaricomycetes</taxon>
        <taxon>Agaricomycetidae</taxon>
        <taxon>Agaricales</taxon>
        <taxon>Agaricineae</taxon>
        <taxon>Strophariaceae</taxon>
        <taxon>Psilocybe</taxon>
    </lineage>
</organism>
<dbReference type="GO" id="GO:0097268">
    <property type="term" value="C:cytoophidium"/>
    <property type="evidence" value="ECO:0007669"/>
    <property type="project" value="UniProtKB-ARBA"/>
</dbReference>
<dbReference type="Pfam" id="PF06418">
    <property type="entry name" value="CTP_synth_N"/>
    <property type="match status" value="1"/>
</dbReference>
<evidence type="ECO:0000256" key="2">
    <source>
        <dbReference type="ARBA" id="ARBA00007533"/>
    </source>
</evidence>
<comment type="function">
    <text evidence="9">Catalyzes the ATP-dependent amination of UTP to CTP with either L-glutamine or ammonia as the source of nitrogen.</text>
</comment>
<sequence>MTKYILVSGGVVSGIGKGVIASSTGLLLKTTGLKVTAIKIDPYMNIDAGTMRPTEHGEVYVLNDGGEVDLDLGNYERYLNVTLSRDNNITTGKIYREVIEKERKGEYLGKTVQIVPHITNAIQDWIERVAKIPVDESGEVPDVCIVELGGTVGDIESAPFVEAMRQFQFRVGPKNFALVHVSLVPDMHGEQKTKPTQTTVHCLRGLGLLPDIIACRLLGPQPLAPSTKDKISMFCHVSSEQVLGIHDVSSVYHVPLLLQSQGIIEYLTRRLHLDELRSTLAPSLPKEIGSPNGVAANGNMAKIWEARAEKGRQLGQKWRELTSGQERLFDTVQIALVGKYTDLKDSYMSVTKALEHSAFRVHRKLTVKWVESSDLEPETKTTNPAAYHDSWKAVVMANGILVPGGFGHRGTEGMMLAIKHARESGTPFLGICLGFQLAVVEWARNVMGIKDAISGEFEPEAANQLVIFMPEISKTHMGGTMRLGLRPTVFGAGTEEWSKARTLYGGNGTIWERHRHRYEVNPAFVDRLIESGMIFAGKDEKGERMQVCELPNHPFFMGFQAHPEFCTRPLNPSPPFLGFVAASCGAPVLAEQLERQRATFVPPHPAASMVSEALLKSASEAAIEVHAVMPVDPENEHMKVVEAVNEDQ</sequence>
<dbReference type="GO" id="GO:0005524">
    <property type="term" value="F:ATP binding"/>
    <property type="evidence" value="ECO:0007669"/>
    <property type="project" value="UniProtKB-KW"/>
</dbReference>
<dbReference type="SUPFAM" id="SSF52540">
    <property type="entry name" value="P-loop containing nucleoside triphosphate hydrolases"/>
    <property type="match status" value="1"/>
</dbReference>
<evidence type="ECO:0000256" key="5">
    <source>
        <dbReference type="ARBA" id="ARBA00022840"/>
    </source>
</evidence>
<evidence type="ECO:0000256" key="7">
    <source>
        <dbReference type="ARBA" id="ARBA00022975"/>
    </source>
</evidence>
<keyword evidence="3 9" id="KW-0436">Ligase</keyword>
<dbReference type="AlphaFoldDB" id="A0A8H5B8Z5"/>
<evidence type="ECO:0000313" key="13">
    <source>
        <dbReference type="Proteomes" id="UP000567179"/>
    </source>
</evidence>
<dbReference type="GO" id="GO:0042802">
    <property type="term" value="F:identical protein binding"/>
    <property type="evidence" value="ECO:0007669"/>
    <property type="project" value="TreeGrafter"/>
</dbReference>
<dbReference type="InterPro" id="IPR017456">
    <property type="entry name" value="CTP_synthase_N"/>
</dbReference>
<dbReference type="EMBL" id="JAACJJ010000030">
    <property type="protein sequence ID" value="KAF5318846.1"/>
    <property type="molecule type" value="Genomic_DNA"/>
</dbReference>